<dbReference type="SUPFAM" id="SSF53098">
    <property type="entry name" value="Ribonuclease H-like"/>
    <property type="match status" value="1"/>
</dbReference>
<dbReference type="EMBL" id="LXQA010001477">
    <property type="protein sequence ID" value="MCH80775.1"/>
    <property type="molecule type" value="Genomic_DNA"/>
</dbReference>
<dbReference type="AlphaFoldDB" id="A0A392M0K6"/>
<feature type="domain" description="RNase H type-1" evidence="2">
    <location>
        <begin position="278"/>
        <end position="397"/>
    </location>
</feature>
<dbReference type="GO" id="GO:0004523">
    <property type="term" value="F:RNA-DNA hybrid ribonuclease activity"/>
    <property type="evidence" value="ECO:0007669"/>
    <property type="project" value="InterPro"/>
</dbReference>
<dbReference type="Gene3D" id="3.30.420.10">
    <property type="entry name" value="Ribonuclease H-like superfamily/Ribonuclease H"/>
    <property type="match status" value="1"/>
</dbReference>
<evidence type="ECO:0000313" key="4">
    <source>
        <dbReference type="Proteomes" id="UP000265520"/>
    </source>
</evidence>
<sequence length="431" mass="49379">MNSDTHWAIFLRSRIVRSNSFIGYHIYSSIWSGLKAHSSHLFDNSRWLLGNGNKINFWTHDWSGITIVDLLHIPLDLHQHLSATVSDFIRQQQWNIPLELQMDYPNLMHHLSNVCIPVDQKEDRLIWKHSTSGELTLKDAFQLFSPNGQSQHWAKLIWNAVIPPSKSIWKHFNCFAAQLWAWLANIIQINIVTTSVISVFNICSRGWNQHCGFVISAAVISIFNAIWTCRNNLRFKGIIPNLNNVIGKAFKVDVHYSIAPRIIEIIWQPHVCNWLKCNTDGTSLGNPGQAACAGVFRNSHGEYMGSFAMNLGIANALYAEIMGVILAIEFAIEKHWNFLWIESDSKLATLAFKSPLIVPWHIKNRWLNCLSKVGSLQFIISHIFREGNYCTNKLANLGLSLSELTWWPTAPNCIWEDLAKNRQGLPYYRFC</sequence>
<feature type="transmembrane region" description="Helical" evidence="1">
    <location>
        <begin position="210"/>
        <end position="227"/>
    </location>
</feature>
<feature type="transmembrane region" description="Helical" evidence="1">
    <location>
        <begin position="179"/>
        <end position="203"/>
    </location>
</feature>
<dbReference type="Proteomes" id="UP000265520">
    <property type="component" value="Unassembled WGS sequence"/>
</dbReference>
<accession>A0A392M0K6</accession>
<evidence type="ECO:0000256" key="1">
    <source>
        <dbReference type="SAM" id="Phobius"/>
    </source>
</evidence>
<evidence type="ECO:0000259" key="2">
    <source>
        <dbReference type="Pfam" id="PF13456"/>
    </source>
</evidence>
<dbReference type="InterPro" id="IPR002156">
    <property type="entry name" value="RNaseH_domain"/>
</dbReference>
<keyword evidence="4" id="KW-1185">Reference proteome</keyword>
<proteinExistence type="predicted"/>
<keyword evidence="1" id="KW-0812">Transmembrane</keyword>
<dbReference type="GO" id="GO:0003676">
    <property type="term" value="F:nucleic acid binding"/>
    <property type="evidence" value="ECO:0007669"/>
    <property type="project" value="InterPro"/>
</dbReference>
<comment type="caution">
    <text evidence="3">The sequence shown here is derived from an EMBL/GenBank/DDBJ whole genome shotgun (WGS) entry which is preliminary data.</text>
</comment>
<reference evidence="3 4" key="1">
    <citation type="journal article" date="2018" name="Front. Plant Sci.">
        <title>Red Clover (Trifolium pratense) and Zigzag Clover (T. medium) - A Picture of Genomic Similarities and Differences.</title>
        <authorList>
            <person name="Dluhosova J."/>
            <person name="Istvanek J."/>
            <person name="Nedelnik J."/>
            <person name="Repkova J."/>
        </authorList>
    </citation>
    <scope>NUCLEOTIDE SEQUENCE [LARGE SCALE GENOMIC DNA]</scope>
    <source>
        <strain evidence="4">cv. 10/8</strain>
        <tissue evidence="3">Leaf</tissue>
    </source>
</reference>
<dbReference type="InterPro" id="IPR036397">
    <property type="entry name" value="RNaseH_sf"/>
</dbReference>
<name>A0A392M0K6_9FABA</name>
<keyword evidence="1" id="KW-1133">Transmembrane helix</keyword>
<dbReference type="InterPro" id="IPR044730">
    <property type="entry name" value="RNase_H-like_dom_plant"/>
</dbReference>
<protein>
    <submittedName>
        <fullName evidence="3">Ribonuclease H protein</fullName>
    </submittedName>
</protein>
<dbReference type="PANTHER" id="PTHR47723:SF23">
    <property type="entry name" value="REVERSE TRANSCRIPTASE-LIKE PROTEIN"/>
    <property type="match status" value="1"/>
</dbReference>
<dbReference type="InterPro" id="IPR053151">
    <property type="entry name" value="RNase_H-like"/>
</dbReference>
<dbReference type="CDD" id="cd06222">
    <property type="entry name" value="RNase_H_like"/>
    <property type="match status" value="1"/>
</dbReference>
<dbReference type="PANTHER" id="PTHR47723">
    <property type="entry name" value="OS05G0353850 PROTEIN"/>
    <property type="match status" value="1"/>
</dbReference>
<gene>
    <name evidence="3" type="ORF">A2U01_0001548</name>
</gene>
<evidence type="ECO:0000313" key="3">
    <source>
        <dbReference type="EMBL" id="MCH80775.1"/>
    </source>
</evidence>
<organism evidence="3 4">
    <name type="scientific">Trifolium medium</name>
    <dbReference type="NCBI Taxonomy" id="97028"/>
    <lineage>
        <taxon>Eukaryota</taxon>
        <taxon>Viridiplantae</taxon>
        <taxon>Streptophyta</taxon>
        <taxon>Embryophyta</taxon>
        <taxon>Tracheophyta</taxon>
        <taxon>Spermatophyta</taxon>
        <taxon>Magnoliopsida</taxon>
        <taxon>eudicotyledons</taxon>
        <taxon>Gunneridae</taxon>
        <taxon>Pentapetalae</taxon>
        <taxon>rosids</taxon>
        <taxon>fabids</taxon>
        <taxon>Fabales</taxon>
        <taxon>Fabaceae</taxon>
        <taxon>Papilionoideae</taxon>
        <taxon>50 kb inversion clade</taxon>
        <taxon>NPAAA clade</taxon>
        <taxon>Hologalegina</taxon>
        <taxon>IRL clade</taxon>
        <taxon>Trifolieae</taxon>
        <taxon>Trifolium</taxon>
    </lineage>
</organism>
<keyword evidence="1" id="KW-0472">Membrane</keyword>
<dbReference type="InterPro" id="IPR012337">
    <property type="entry name" value="RNaseH-like_sf"/>
</dbReference>
<dbReference type="Pfam" id="PF13456">
    <property type="entry name" value="RVT_3"/>
    <property type="match status" value="1"/>
</dbReference>